<evidence type="ECO:0000313" key="1">
    <source>
        <dbReference type="EMBL" id="NLD25297.1"/>
    </source>
</evidence>
<dbReference type="GO" id="GO:0016787">
    <property type="term" value="F:hydrolase activity"/>
    <property type="evidence" value="ECO:0007669"/>
    <property type="project" value="UniProtKB-KW"/>
</dbReference>
<dbReference type="InterPro" id="IPR041492">
    <property type="entry name" value="HAD_2"/>
</dbReference>
<evidence type="ECO:0000313" key="2">
    <source>
        <dbReference type="Proteomes" id="UP000545876"/>
    </source>
</evidence>
<proteinExistence type="predicted"/>
<accession>A0A847CYQ5</accession>
<dbReference type="AlphaFoldDB" id="A0A847CYQ5"/>
<comment type="caution">
    <text evidence="1">The sequence shown here is derived from an EMBL/GenBank/DDBJ whole genome shotgun (WGS) entry which is preliminary data.</text>
</comment>
<dbReference type="EMBL" id="JAAZBX010000004">
    <property type="protein sequence ID" value="NLD25297.1"/>
    <property type="molecule type" value="Genomic_DNA"/>
</dbReference>
<sequence length="131" mass="15346">MKVILFDFVNVLYDPIRKELNEDVLAYVKELKESGVPLFLFTNVLSEKLILYDKRLDFLKYFTKATNGDLYVKPDVRAYECLEAFTGEKFEEMIYIDDSFENVEIGKTLGIKGIQFVDIKSLKRELEKLLI</sequence>
<dbReference type="PANTHER" id="PTHR43611">
    <property type="entry name" value="ALPHA-D-GLUCOSE 1-PHOSPHATE PHOSPHATASE"/>
    <property type="match status" value="1"/>
</dbReference>
<dbReference type="InterPro" id="IPR036412">
    <property type="entry name" value="HAD-like_sf"/>
</dbReference>
<dbReference type="PANTHER" id="PTHR43611:SF3">
    <property type="entry name" value="FLAVIN MONONUCLEOTIDE HYDROLASE 1, CHLOROPLATIC"/>
    <property type="match status" value="1"/>
</dbReference>
<dbReference type="Proteomes" id="UP000545876">
    <property type="component" value="Unassembled WGS sequence"/>
</dbReference>
<dbReference type="Gene3D" id="3.40.50.1000">
    <property type="entry name" value="HAD superfamily/HAD-like"/>
    <property type="match status" value="1"/>
</dbReference>
<dbReference type="SUPFAM" id="SSF56784">
    <property type="entry name" value="HAD-like"/>
    <property type="match status" value="1"/>
</dbReference>
<protein>
    <submittedName>
        <fullName evidence="1">HAD hydrolase-like protein</fullName>
    </submittedName>
</protein>
<dbReference type="Pfam" id="PF13419">
    <property type="entry name" value="HAD_2"/>
    <property type="match status" value="1"/>
</dbReference>
<name>A0A847CYQ5_9BACT</name>
<organism evidence="1 2">
    <name type="scientific">Candidatus Dojkabacteria bacterium</name>
    <dbReference type="NCBI Taxonomy" id="2099670"/>
    <lineage>
        <taxon>Bacteria</taxon>
        <taxon>Candidatus Dojkabacteria</taxon>
    </lineage>
</organism>
<gene>
    <name evidence="1" type="ORF">GX656_01495</name>
</gene>
<keyword evidence="1" id="KW-0378">Hydrolase</keyword>
<dbReference type="InterPro" id="IPR023214">
    <property type="entry name" value="HAD_sf"/>
</dbReference>
<reference evidence="1 2" key="1">
    <citation type="journal article" date="2020" name="Biotechnol. Biofuels">
        <title>New insights from the biogas microbiome by comprehensive genome-resolved metagenomics of nearly 1600 species originating from multiple anaerobic digesters.</title>
        <authorList>
            <person name="Campanaro S."/>
            <person name="Treu L."/>
            <person name="Rodriguez-R L.M."/>
            <person name="Kovalovszki A."/>
            <person name="Ziels R.M."/>
            <person name="Maus I."/>
            <person name="Zhu X."/>
            <person name="Kougias P.G."/>
            <person name="Basile A."/>
            <person name="Luo G."/>
            <person name="Schluter A."/>
            <person name="Konstantinidis K.T."/>
            <person name="Angelidaki I."/>
        </authorList>
    </citation>
    <scope>NUCLEOTIDE SEQUENCE [LARGE SCALE GENOMIC DNA]</scope>
    <source>
        <strain evidence="1">AS06rmzACSIP_65</strain>
    </source>
</reference>